<reference evidence="1 2" key="1">
    <citation type="submission" date="2016-10" db="EMBL/GenBank/DDBJ databases">
        <title>Comparative genomics uncovers the prolific and rare metabolic potential of the cyanobacterial genus Moorea.</title>
        <authorList>
            <person name="Leao T."/>
            <person name="Castelao G."/>
            <person name="Korobeynikov A."/>
            <person name="Monroe E.A."/>
            <person name="Podell S."/>
            <person name="Glukhov E."/>
            <person name="Allen E."/>
            <person name="Gerwick W.H."/>
            <person name="Gerwick L."/>
        </authorList>
    </citation>
    <scope>NUCLEOTIDE SEQUENCE [LARGE SCALE GENOMIC DNA]</scope>
    <source>
        <strain evidence="1 2">PNG5-198</strain>
    </source>
</reference>
<evidence type="ECO:0000313" key="1">
    <source>
        <dbReference type="EMBL" id="OLT58984.1"/>
    </source>
</evidence>
<dbReference type="RefSeq" id="WP_075897930.1">
    <property type="nucleotide sequence ID" value="NZ_MKZS01000001.1"/>
</dbReference>
<gene>
    <name evidence="1" type="ORF">BJP37_07945</name>
</gene>
<dbReference type="EMBL" id="MKZS01000001">
    <property type="protein sequence ID" value="OLT58984.1"/>
    <property type="molecule type" value="Genomic_DNA"/>
</dbReference>
<proteinExistence type="predicted"/>
<dbReference type="Proteomes" id="UP000186657">
    <property type="component" value="Unassembled WGS sequence"/>
</dbReference>
<comment type="caution">
    <text evidence="1">The sequence shown here is derived from an EMBL/GenBank/DDBJ whole genome shotgun (WGS) entry which is preliminary data.</text>
</comment>
<evidence type="ECO:0008006" key="3">
    <source>
        <dbReference type="Google" id="ProtNLM"/>
    </source>
</evidence>
<dbReference type="Gene3D" id="3.20.20.80">
    <property type="entry name" value="Glycosidases"/>
    <property type="match status" value="1"/>
</dbReference>
<dbReference type="InterPro" id="IPR017853">
    <property type="entry name" value="GH"/>
</dbReference>
<evidence type="ECO:0000313" key="2">
    <source>
        <dbReference type="Proteomes" id="UP000186657"/>
    </source>
</evidence>
<dbReference type="AlphaFoldDB" id="A0A1U7MZA0"/>
<protein>
    <recommendedName>
        <fullName evidence="3">Agarase</fullName>
    </recommendedName>
</protein>
<name>A0A1U7MZA0_9CYAN</name>
<dbReference type="SUPFAM" id="SSF51445">
    <property type="entry name" value="(Trans)glycosidases"/>
    <property type="match status" value="1"/>
</dbReference>
<sequence length="482" mass="54723">MRHWKVLSRFILFILSAVIVLLSSALPNSILASQAASPLAQVRIKTETVIGQQDFFRVGKSHKGRWWFIDPDGKPFLYRGVTSVNFGYPDPYVPVVEDKYGQDPAAFREATFERLRSWNFNALGAWTPPQLWDQGMPYTVILNFVKAAPDSELRVDDRKLKLPDVFDPKWIEGIDAKAKEIVAPVASSKLLVGYFTDNELNWAHAETPDRKVNPELLLTKLAKASLLQFCLSLNPEKPAYSAAWDFVLKRHGNSLEQLAKDWQVPIESRDTIKELTKTKQGIVSKGYLVDQNAFQAEFARRYFQETAAAIHRYDHNHLILGCRFGAPPSDAVFSAIKRPWVDVVSANNYRYNMYERIDLYYQATKLPVLNSEFSWGHTRFTQRALPDEPEDGFSERSRMMRNGAKSLARALTHPALVGYTWYRWVDLPGHTPPISFGLVNLEDDPNLSHTTLLKRLNARADAIALRARCAIATTAKGIGNRE</sequence>
<keyword evidence="2" id="KW-1185">Reference proteome</keyword>
<organism evidence="1 2">
    <name type="scientific">Moorena bouillonii PNG</name>
    <dbReference type="NCBI Taxonomy" id="568701"/>
    <lineage>
        <taxon>Bacteria</taxon>
        <taxon>Bacillati</taxon>
        <taxon>Cyanobacteriota</taxon>
        <taxon>Cyanophyceae</taxon>
        <taxon>Coleofasciculales</taxon>
        <taxon>Coleofasciculaceae</taxon>
        <taxon>Moorena</taxon>
    </lineage>
</organism>
<accession>A0A1U7MZA0</accession>